<dbReference type="EMBL" id="JAGGLV010000016">
    <property type="protein sequence ID" value="MBP2114317.1"/>
    <property type="molecule type" value="Genomic_DNA"/>
</dbReference>
<evidence type="ECO:0000313" key="2">
    <source>
        <dbReference type="EMBL" id="MBP2114317.1"/>
    </source>
</evidence>
<evidence type="ECO:0000313" key="3">
    <source>
        <dbReference type="Proteomes" id="UP000773462"/>
    </source>
</evidence>
<comment type="caution">
    <text evidence="2">The sequence shown here is derived from an EMBL/GenBank/DDBJ whole genome shotgun (WGS) entry which is preliminary data.</text>
</comment>
<dbReference type="SMART" id="SM00460">
    <property type="entry name" value="TGc"/>
    <property type="match status" value="1"/>
</dbReference>
<sequence>MGKRQGSLLKTAVGLMLVFAALPPATYWGYEHAYAAADSAVVQTTQGMTQKLAGAMSNRRETITFTYQGKTAKLKSEIQTAINQAMGSDPYLYYIIDSYAFSYRGSTRAVHVTVQVEYRETLQQTAYVNKQVKAILQQIITPGMNNHQKVKAIHDWVVLNLEYDHSHRKYTAYEGLQTGSAVCQGYTLLTYKLLLGAGIPNRIVEGTARAADGVTQSHAWNLVLMNGAWYHLDTTWDDPDPSPEGGISTLYYMRTDAQMRLDHTWTKSYPAASTSYAQTLTKLVNQGGQGVEAYKTLQKDLNYWLYEENQVVSSAEQLKELAKQAAEAGQQSLLFRYRGSDKLLRQDLQVLYGLGLNNLAFNSSPFENTGDLKVYVTWK</sequence>
<dbReference type="SUPFAM" id="SSF54001">
    <property type="entry name" value="Cysteine proteinases"/>
    <property type="match status" value="1"/>
</dbReference>
<accession>A0ABS4NW74</accession>
<keyword evidence="3" id="KW-1185">Reference proteome</keyword>
<dbReference type="PANTHER" id="PTHR46333">
    <property type="entry name" value="CYTOKINESIS PROTEIN 3"/>
    <property type="match status" value="1"/>
</dbReference>
<dbReference type="Pfam" id="PF01841">
    <property type="entry name" value="Transglut_core"/>
    <property type="match status" value="1"/>
</dbReference>
<feature type="domain" description="Transglutaminase-like" evidence="1">
    <location>
        <begin position="175"/>
        <end position="236"/>
    </location>
</feature>
<dbReference type="RefSeq" id="WP_209876797.1">
    <property type="nucleotide sequence ID" value="NZ_JAGGLV010000016.1"/>
</dbReference>
<name>A0ABS4NW74_9BACL</name>
<protein>
    <recommendedName>
        <fullName evidence="1">Transglutaminase-like domain-containing protein</fullName>
    </recommendedName>
</protein>
<dbReference type="InterPro" id="IPR002931">
    <property type="entry name" value="Transglutaminase-like"/>
</dbReference>
<gene>
    <name evidence="2" type="ORF">J2Z70_004483</name>
</gene>
<dbReference type="InterPro" id="IPR052557">
    <property type="entry name" value="CAP/Cytokinesis_protein"/>
</dbReference>
<organism evidence="2 3">
    <name type="scientific">Paenibacillus silagei</name>
    <dbReference type="NCBI Taxonomy" id="1670801"/>
    <lineage>
        <taxon>Bacteria</taxon>
        <taxon>Bacillati</taxon>
        <taxon>Bacillota</taxon>
        <taxon>Bacilli</taxon>
        <taxon>Bacillales</taxon>
        <taxon>Paenibacillaceae</taxon>
        <taxon>Paenibacillus</taxon>
    </lineage>
</organism>
<dbReference type="InterPro" id="IPR038765">
    <property type="entry name" value="Papain-like_cys_pep_sf"/>
</dbReference>
<dbReference type="PANTHER" id="PTHR46333:SF2">
    <property type="entry name" value="CYTOKINESIS PROTEIN 3"/>
    <property type="match status" value="1"/>
</dbReference>
<reference evidence="2 3" key="1">
    <citation type="submission" date="2021-03" db="EMBL/GenBank/DDBJ databases">
        <title>Genomic Encyclopedia of Type Strains, Phase IV (KMG-IV): sequencing the most valuable type-strain genomes for metagenomic binning, comparative biology and taxonomic classification.</title>
        <authorList>
            <person name="Goeker M."/>
        </authorList>
    </citation>
    <scope>NUCLEOTIDE SEQUENCE [LARGE SCALE GENOMIC DNA]</scope>
    <source>
        <strain evidence="2 3">DSM 101953</strain>
    </source>
</reference>
<evidence type="ECO:0000259" key="1">
    <source>
        <dbReference type="SMART" id="SM00460"/>
    </source>
</evidence>
<dbReference type="Gene3D" id="3.10.620.30">
    <property type="match status" value="1"/>
</dbReference>
<dbReference type="Proteomes" id="UP000773462">
    <property type="component" value="Unassembled WGS sequence"/>
</dbReference>
<proteinExistence type="predicted"/>